<keyword evidence="3" id="KW-0716">Sensory transduction</keyword>
<dbReference type="PANTHER" id="PTHR21137:SF35">
    <property type="entry name" value="ODORANT RECEPTOR 19A-RELATED"/>
    <property type="match status" value="1"/>
</dbReference>
<sequence length="387" mass="44830">QADYIGFLKMERLWLAVVGFYPSKSSNYKYLKNISGIFVFTVAILYIIFAFIHGYLNLRDVTVLSETVTFLMTHLAYVTKIVILCLYRENIFLLEGILRNPVVAELETPREENLVKQNLKYGRLFTNLFKMSAAITVSIHAVYPLIDYKRSGRKNLLYSMWLPFNQYNHYGKVYSFEIILIICTSWLDVTLVALNILLMDLCAIQFKLLKNRLIRISTNFSANYAVDDTIRMQKLRKYIIHQNYVYRCSSLVEETFSVGVFVQIVCGVLVICFGLFKSLVTPLKSMQFAMLATYFITMLYLVTLYCVYGQKILDASNDLTDACYMSKWNNCSLDVQKYLVLIMTRANKPVIMKAGGIFSLSLETLMTIYTSSYSFFTLIWQVYNTDK</sequence>
<reference evidence="11 12" key="1">
    <citation type="journal article" date="2023" name="Insect Mol. Biol.">
        <title>Genome sequencing provides insights into the evolution of gene families encoding plant cell wall-degrading enzymes in longhorned beetles.</title>
        <authorList>
            <person name="Shin N.R."/>
            <person name="Okamura Y."/>
            <person name="Kirsch R."/>
            <person name="Pauchet Y."/>
        </authorList>
    </citation>
    <scope>NUCLEOTIDE SEQUENCE [LARGE SCALE GENOMIC DNA]</scope>
    <source>
        <strain evidence="11">EAD_L_NR</strain>
    </source>
</reference>
<keyword evidence="2" id="KW-1003">Cell membrane</keyword>
<proteinExistence type="predicted"/>
<dbReference type="InterPro" id="IPR004117">
    <property type="entry name" value="7tm6_olfct_rcpt"/>
</dbReference>
<accession>A0AAV8WGG7</accession>
<dbReference type="GO" id="GO:0007165">
    <property type="term" value="P:signal transduction"/>
    <property type="evidence" value="ECO:0007669"/>
    <property type="project" value="UniProtKB-KW"/>
</dbReference>
<dbReference type="PANTHER" id="PTHR21137">
    <property type="entry name" value="ODORANT RECEPTOR"/>
    <property type="match status" value="1"/>
</dbReference>
<organism evidence="11 12">
    <name type="scientific">Exocentrus adspersus</name>
    <dbReference type="NCBI Taxonomy" id="1586481"/>
    <lineage>
        <taxon>Eukaryota</taxon>
        <taxon>Metazoa</taxon>
        <taxon>Ecdysozoa</taxon>
        <taxon>Arthropoda</taxon>
        <taxon>Hexapoda</taxon>
        <taxon>Insecta</taxon>
        <taxon>Pterygota</taxon>
        <taxon>Neoptera</taxon>
        <taxon>Endopterygota</taxon>
        <taxon>Coleoptera</taxon>
        <taxon>Polyphaga</taxon>
        <taxon>Cucujiformia</taxon>
        <taxon>Chrysomeloidea</taxon>
        <taxon>Cerambycidae</taxon>
        <taxon>Lamiinae</taxon>
        <taxon>Acanthocinini</taxon>
        <taxon>Exocentrus</taxon>
    </lineage>
</organism>
<keyword evidence="8" id="KW-0675">Receptor</keyword>
<feature type="transmembrane region" description="Helical" evidence="10">
    <location>
        <begin position="34"/>
        <end position="56"/>
    </location>
</feature>
<feature type="transmembrane region" description="Helical" evidence="10">
    <location>
        <begin position="288"/>
        <end position="308"/>
    </location>
</feature>
<feature type="transmembrane region" description="Helical" evidence="10">
    <location>
        <begin position="124"/>
        <end position="146"/>
    </location>
</feature>
<evidence type="ECO:0000313" key="11">
    <source>
        <dbReference type="EMBL" id="KAJ8925734.1"/>
    </source>
</evidence>
<feature type="transmembrane region" description="Helical" evidence="10">
    <location>
        <begin position="357"/>
        <end position="383"/>
    </location>
</feature>
<evidence type="ECO:0000256" key="6">
    <source>
        <dbReference type="ARBA" id="ARBA00022989"/>
    </source>
</evidence>
<evidence type="ECO:0000256" key="4">
    <source>
        <dbReference type="ARBA" id="ARBA00022692"/>
    </source>
</evidence>
<evidence type="ECO:0000256" key="10">
    <source>
        <dbReference type="SAM" id="Phobius"/>
    </source>
</evidence>
<protein>
    <recommendedName>
        <fullName evidence="13">Odorant receptor</fullName>
    </recommendedName>
</protein>
<dbReference type="GO" id="GO:0005886">
    <property type="term" value="C:plasma membrane"/>
    <property type="evidence" value="ECO:0007669"/>
    <property type="project" value="UniProtKB-SubCell"/>
</dbReference>
<gene>
    <name evidence="11" type="ORF">NQ315_009582</name>
</gene>
<keyword evidence="12" id="KW-1185">Reference proteome</keyword>
<evidence type="ECO:0000256" key="8">
    <source>
        <dbReference type="ARBA" id="ARBA00023170"/>
    </source>
</evidence>
<evidence type="ECO:0008006" key="13">
    <source>
        <dbReference type="Google" id="ProtNLM"/>
    </source>
</evidence>
<evidence type="ECO:0000256" key="7">
    <source>
        <dbReference type="ARBA" id="ARBA00023136"/>
    </source>
</evidence>
<evidence type="ECO:0000256" key="5">
    <source>
        <dbReference type="ARBA" id="ARBA00022725"/>
    </source>
</evidence>
<dbReference type="EMBL" id="JANEYG010000001">
    <property type="protein sequence ID" value="KAJ8925734.1"/>
    <property type="molecule type" value="Genomic_DNA"/>
</dbReference>
<keyword evidence="7 10" id="KW-0472">Membrane</keyword>
<feature type="transmembrane region" description="Helical" evidence="10">
    <location>
        <begin position="256"/>
        <end position="276"/>
    </location>
</feature>
<dbReference type="Pfam" id="PF02949">
    <property type="entry name" value="7tm_6"/>
    <property type="match status" value="1"/>
</dbReference>
<evidence type="ECO:0000313" key="12">
    <source>
        <dbReference type="Proteomes" id="UP001159042"/>
    </source>
</evidence>
<evidence type="ECO:0000256" key="3">
    <source>
        <dbReference type="ARBA" id="ARBA00022606"/>
    </source>
</evidence>
<keyword evidence="5" id="KW-0552">Olfaction</keyword>
<feature type="non-terminal residue" evidence="11">
    <location>
        <position position="1"/>
    </location>
</feature>
<keyword evidence="6 10" id="KW-1133">Transmembrane helix</keyword>
<feature type="transmembrane region" description="Helical" evidence="10">
    <location>
        <begin position="178"/>
        <end position="203"/>
    </location>
</feature>
<evidence type="ECO:0000256" key="1">
    <source>
        <dbReference type="ARBA" id="ARBA00004651"/>
    </source>
</evidence>
<evidence type="ECO:0000256" key="9">
    <source>
        <dbReference type="ARBA" id="ARBA00023224"/>
    </source>
</evidence>
<dbReference type="GO" id="GO:0005549">
    <property type="term" value="F:odorant binding"/>
    <property type="evidence" value="ECO:0007669"/>
    <property type="project" value="InterPro"/>
</dbReference>
<evidence type="ECO:0000256" key="2">
    <source>
        <dbReference type="ARBA" id="ARBA00022475"/>
    </source>
</evidence>
<comment type="subcellular location">
    <subcellularLocation>
        <location evidence="1">Cell membrane</location>
        <topology evidence="1">Multi-pass membrane protein</topology>
    </subcellularLocation>
</comment>
<dbReference type="AlphaFoldDB" id="A0AAV8WGG7"/>
<keyword evidence="4 10" id="KW-0812">Transmembrane</keyword>
<feature type="transmembrane region" description="Helical" evidence="10">
    <location>
        <begin position="68"/>
        <end position="87"/>
    </location>
</feature>
<keyword evidence="9" id="KW-0807">Transducer</keyword>
<dbReference type="GO" id="GO:0004984">
    <property type="term" value="F:olfactory receptor activity"/>
    <property type="evidence" value="ECO:0007669"/>
    <property type="project" value="InterPro"/>
</dbReference>
<name>A0AAV8WGG7_9CUCU</name>
<dbReference type="Proteomes" id="UP001159042">
    <property type="component" value="Unassembled WGS sequence"/>
</dbReference>
<comment type="caution">
    <text evidence="11">The sequence shown here is derived from an EMBL/GenBank/DDBJ whole genome shotgun (WGS) entry which is preliminary data.</text>
</comment>